<protein>
    <submittedName>
        <fullName evidence="1">Uncharacterized protein</fullName>
    </submittedName>
</protein>
<gene>
    <name evidence="1" type="ORF">GBAR_LOCUS20868</name>
</gene>
<reference evidence="1" key="1">
    <citation type="submission" date="2023-03" db="EMBL/GenBank/DDBJ databases">
        <authorList>
            <person name="Steffen K."/>
            <person name="Cardenas P."/>
        </authorList>
    </citation>
    <scope>NUCLEOTIDE SEQUENCE</scope>
</reference>
<sequence>MFFVPKALSTINSEEDAEMALQLSSSLTQALLAYRIKTVPTASPLNEVLNAVKGVSFPGPSNNNP</sequence>
<name>A0AA35SXE0_GEOBA</name>
<comment type="caution">
    <text evidence="1">The sequence shown here is derived from an EMBL/GenBank/DDBJ whole genome shotgun (WGS) entry which is preliminary data.</text>
</comment>
<proteinExistence type="predicted"/>
<dbReference type="AlphaFoldDB" id="A0AA35SXE0"/>
<dbReference type="EMBL" id="CASHTH010002926">
    <property type="protein sequence ID" value="CAI8037339.1"/>
    <property type="molecule type" value="Genomic_DNA"/>
</dbReference>
<accession>A0AA35SXE0</accession>
<keyword evidence="2" id="KW-1185">Reference proteome</keyword>
<evidence type="ECO:0000313" key="1">
    <source>
        <dbReference type="EMBL" id="CAI8037339.1"/>
    </source>
</evidence>
<organism evidence="1 2">
    <name type="scientific">Geodia barretti</name>
    <name type="common">Barrett's horny sponge</name>
    <dbReference type="NCBI Taxonomy" id="519541"/>
    <lineage>
        <taxon>Eukaryota</taxon>
        <taxon>Metazoa</taxon>
        <taxon>Porifera</taxon>
        <taxon>Demospongiae</taxon>
        <taxon>Heteroscleromorpha</taxon>
        <taxon>Tetractinellida</taxon>
        <taxon>Astrophorina</taxon>
        <taxon>Geodiidae</taxon>
        <taxon>Geodia</taxon>
    </lineage>
</organism>
<evidence type="ECO:0000313" key="2">
    <source>
        <dbReference type="Proteomes" id="UP001174909"/>
    </source>
</evidence>
<dbReference type="Proteomes" id="UP001174909">
    <property type="component" value="Unassembled WGS sequence"/>
</dbReference>